<evidence type="ECO:0000256" key="1">
    <source>
        <dbReference type="SAM" id="SignalP"/>
    </source>
</evidence>
<dbReference type="Proteomes" id="UP000256970">
    <property type="component" value="Unassembled WGS sequence"/>
</dbReference>
<evidence type="ECO:0008006" key="5">
    <source>
        <dbReference type="Google" id="ProtNLM"/>
    </source>
</evidence>
<feature type="chain" id="PRO_5036333875" description="DUF642 domain-containing protein" evidence="1">
    <location>
        <begin position="27"/>
        <end position="332"/>
    </location>
</feature>
<proteinExistence type="predicted"/>
<keyword evidence="4" id="KW-1185">Reference proteome</keyword>
<evidence type="ECO:0000313" key="4">
    <source>
        <dbReference type="Proteomes" id="UP000256970"/>
    </source>
</evidence>
<dbReference type="AlphaFoldDB" id="A0A383W7P7"/>
<keyword evidence="1" id="KW-0732">Signal</keyword>
<evidence type="ECO:0000313" key="3">
    <source>
        <dbReference type="EMBL" id="SZX73014.1"/>
    </source>
</evidence>
<accession>A0A383W7P7</accession>
<name>A0A383W7P7_TETOB</name>
<organism evidence="3 4">
    <name type="scientific">Tetradesmus obliquus</name>
    <name type="common">Green alga</name>
    <name type="synonym">Acutodesmus obliquus</name>
    <dbReference type="NCBI Taxonomy" id="3088"/>
    <lineage>
        <taxon>Eukaryota</taxon>
        <taxon>Viridiplantae</taxon>
        <taxon>Chlorophyta</taxon>
        <taxon>core chlorophytes</taxon>
        <taxon>Chlorophyceae</taxon>
        <taxon>CS clade</taxon>
        <taxon>Sphaeropleales</taxon>
        <taxon>Scenedesmaceae</taxon>
        <taxon>Tetradesmus</taxon>
    </lineage>
</organism>
<evidence type="ECO:0000313" key="2">
    <source>
        <dbReference type="EMBL" id="SZX60606.1"/>
    </source>
</evidence>
<gene>
    <name evidence="2" type="ORF">BQ4739_LOCUS1139</name>
    <name evidence="3" type="ORF">BQ4739_LOCUS13136</name>
</gene>
<dbReference type="EMBL" id="FNXT01000081">
    <property type="protein sequence ID" value="SZX60606.1"/>
    <property type="molecule type" value="Genomic_DNA"/>
</dbReference>
<protein>
    <recommendedName>
        <fullName evidence="5">DUF642 domain-containing protein</fullName>
    </recommendedName>
</protein>
<sequence>MASRRNTLIALLLGAQLLLCAQTCLADRRSTQDDGEVQIFELSGPVGPQDLPEARLKAPASGWKLAGYDAVEGTPVVDTSRGVLEVLINHKPIKGVTPAMVSWMYSNLHKTVKLPASLASTYGTTSSPMFMLLHPVDHISVAIDSASSSDGLITPGTNVNWMEMPAAGCSWTGERASLWSCPASRSGYTSSTSPSEYAGRFYTKTTNTVIHNDASSFKTLKTVDSQLGPLTTSFSGHNWSFENGVLRPSSTYRIGLVERGGDGEYYLDMQRRFLSIINGRIETAFVNGEPNSARAQGYALLLHSIQEWQRLPQWLPAVYAANVKGGSRRMMH</sequence>
<feature type="signal peptide" evidence="1">
    <location>
        <begin position="1"/>
        <end position="26"/>
    </location>
</feature>
<reference evidence="3 4" key="1">
    <citation type="submission" date="2016-10" db="EMBL/GenBank/DDBJ databases">
        <authorList>
            <person name="Cai Z."/>
        </authorList>
    </citation>
    <scope>NUCLEOTIDE SEQUENCE [LARGE SCALE GENOMIC DNA]</scope>
</reference>
<dbReference type="EMBL" id="FNXT01001182">
    <property type="protein sequence ID" value="SZX73014.1"/>
    <property type="molecule type" value="Genomic_DNA"/>
</dbReference>